<evidence type="ECO:0000313" key="5">
    <source>
        <dbReference type="Proteomes" id="UP000280696"/>
    </source>
</evidence>
<organism evidence="4 5">
    <name type="scientific">Parablautia intestinalis</name>
    <dbReference type="NCBI Taxonomy" id="2320100"/>
    <lineage>
        <taxon>Bacteria</taxon>
        <taxon>Bacillati</taxon>
        <taxon>Bacillota</taxon>
        <taxon>Clostridia</taxon>
        <taxon>Lachnospirales</taxon>
        <taxon>Lachnospiraceae</taxon>
        <taxon>Parablautia</taxon>
    </lineage>
</organism>
<dbReference type="AlphaFoldDB" id="A0A3A9AMJ2"/>
<proteinExistence type="predicted"/>
<dbReference type="InterPro" id="IPR004821">
    <property type="entry name" value="Cyt_trans-like"/>
</dbReference>
<dbReference type="PANTHER" id="PTHR43793">
    <property type="entry name" value="FAD SYNTHASE"/>
    <property type="match status" value="1"/>
</dbReference>
<dbReference type="Proteomes" id="UP000280696">
    <property type="component" value="Unassembled WGS sequence"/>
</dbReference>
<dbReference type="InterPro" id="IPR050385">
    <property type="entry name" value="Archaeal_FAD_synthase"/>
</dbReference>
<keyword evidence="2 4" id="KW-0548">Nucleotidyltransferase</keyword>
<dbReference type="SUPFAM" id="SSF52374">
    <property type="entry name" value="Nucleotidylyl transferase"/>
    <property type="match status" value="1"/>
</dbReference>
<evidence type="ECO:0000259" key="3">
    <source>
        <dbReference type="Pfam" id="PF01467"/>
    </source>
</evidence>
<name>A0A3A9AMJ2_9FIRM</name>
<accession>A0A3A9AMJ2</accession>
<dbReference type="GO" id="GO:0016779">
    <property type="term" value="F:nucleotidyltransferase activity"/>
    <property type="evidence" value="ECO:0007669"/>
    <property type="project" value="UniProtKB-KW"/>
</dbReference>
<evidence type="ECO:0000313" key="4">
    <source>
        <dbReference type="EMBL" id="RKI88681.1"/>
    </source>
</evidence>
<comment type="caution">
    <text evidence="4">The sequence shown here is derived from an EMBL/GenBank/DDBJ whole genome shotgun (WGS) entry which is preliminary data.</text>
</comment>
<reference evidence="4 5" key="1">
    <citation type="submission" date="2018-09" db="EMBL/GenBank/DDBJ databases">
        <title>Murine metabolic-syndrome-specific gut microbial biobank.</title>
        <authorList>
            <person name="Liu C."/>
        </authorList>
    </citation>
    <scope>NUCLEOTIDE SEQUENCE [LARGE SCALE GENOMIC DNA]</scope>
    <source>
        <strain evidence="4 5">0.1xD8-82</strain>
    </source>
</reference>
<evidence type="ECO:0000256" key="1">
    <source>
        <dbReference type="ARBA" id="ARBA00022679"/>
    </source>
</evidence>
<dbReference type="PANTHER" id="PTHR43793:SF1">
    <property type="entry name" value="FAD SYNTHASE"/>
    <property type="match status" value="1"/>
</dbReference>
<sequence>MNRVYPGRQALAIPYEIEKDKIKKRYHIGYIAGVFDLYHLGHLNMFRRAKELCDYLIVGVVSDAGVRHFKNAEPYVPFEERIDLVRACRYVDEAVEIPFFFRGTVEAFEKYHFDVQFSGSDYTDNPGWSEMKKYLNAHGAEMVFFPYTKQTSSTKLKRLIDKGLL</sequence>
<evidence type="ECO:0000256" key="2">
    <source>
        <dbReference type="ARBA" id="ARBA00022695"/>
    </source>
</evidence>
<protein>
    <submittedName>
        <fullName evidence="4">Glycerol-3-phosphate cytidylyltransferase</fullName>
    </submittedName>
</protein>
<dbReference type="EMBL" id="RAYQ01000026">
    <property type="protein sequence ID" value="RKI88681.1"/>
    <property type="molecule type" value="Genomic_DNA"/>
</dbReference>
<dbReference type="InterPro" id="IPR014729">
    <property type="entry name" value="Rossmann-like_a/b/a_fold"/>
</dbReference>
<dbReference type="Pfam" id="PF01467">
    <property type="entry name" value="CTP_transf_like"/>
    <property type="match status" value="1"/>
</dbReference>
<keyword evidence="5" id="KW-1185">Reference proteome</keyword>
<keyword evidence="1 4" id="KW-0808">Transferase</keyword>
<gene>
    <name evidence="4" type="ORF">D7V94_19020</name>
</gene>
<feature type="domain" description="Cytidyltransferase-like" evidence="3">
    <location>
        <begin position="31"/>
        <end position="158"/>
    </location>
</feature>
<dbReference type="OrthoDB" id="9802794at2"/>
<dbReference type="NCBIfam" id="TIGR00125">
    <property type="entry name" value="cyt_tran_rel"/>
    <property type="match status" value="1"/>
</dbReference>
<dbReference type="Gene3D" id="3.40.50.620">
    <property type="entry name" value="HUPs"/>
    <property type="match status" value="1"/>
</dbReference>